<name>A0A1B7IUG8_9ENTR</name>
<proteinExistence type="predicted"/>
<evidence type="ECO:0008006" key="4">
    <source>
        <dbReference type="Google" id="ProtNLM"/>
    </source>
</evidence>
<gene>
    <name evidence="2" type="ORF">M975_0916</name>
</gene>
<dbReference type="AlphaFoldDB" id="A0A1B7IUG8"/>
<evidence type="ECO:0000256" key="1">
    <source>
        <dbReference type="SAM" id="SignalP"/>
    </source>
</evidence>
<evidence type="ECO:0000313" key="3">
    <source>
        <dbReference type="Proteomes" id="UP000078410"/>
    </source>
</evidence>
<sequence length="105" mass="11615">MKTVNLKRLMLLPVLVLVFPVLNAYASDGVIHFQGAIVEDGCNLLHQGQGQAVKFSCQQNGKPAVQTVAFNQLNNFTSNSDAPFSTKMHYLDPQHKLAVVEVTYR</sequence>
<dbReference type="EMBL" id="LXER01000007">
    <property type="protein sequence ID" value="OAT33555.1"/>
    <property type="molecule type" value="Genomic_DNA"/>
</dbReference>
<keyword evidence="3" id="KW-1185">Reference proteome</keyword>
<evidence type="ECO:0000313" key="2">
    <source>
        <dbReference type="EMBL" id="OAT33555.1"/>
    </source>
</evidence>
<dbReference type="RefSeq" id="WP_245164307.1">
    <property type="nucleotide sequence ID" value="NZ_LXER01000007.1"/>
</dbReference>
<keyword evidence="1" id="KW-0732">Signal</keyword>
<comment type="caution">
    <text evidence="2">The sequence shown here is derived from an EMBL/GenBank/DDBJ whole genome shotgun (WGS) entry which is preliminary data.</text>
</comment>
<reference evidence="2 3" key="1">
    <citation type="submission" date="2016-04" db="EMBL/GenBank/DDBJ databases">
        <title>ATOL: Assembling a taxonomically balanced genome-scale reconstruction of the evolutionary history of the Enterobacteriaceae.</title>
        <authorList>
            <person name="Plunkett G.III."/>
            <person name="Neeno-Eckwall E.C."/>
            <person name="Glasner J.D."/>
            <person name="Perna N.T."/>
        </authorList>
    </citation>
    <scope>NUCLEOTIDE SEQUENCE [LARGE SCALE GENOMIC DNA]</scope>
    <source>
        <strain evidence="2 3">ATCC 51605</strain>
    </source>
</reference>
<organism evidence="2 3">
    <name type="scientific">Buttiauxella brennerae ATCC 51605</name>
    <dbReference type="NCBI Taxonomy" id="1354251"/>
    <lineage>
        <taxon>Bacteria</taxon>
        <taxon>Pseudomonadati</taxon>
        <taxon>Pseudomonadota</taxon>
        <taxon>Gammaproteobacteria</taxon>
        <taxon>Enterobacterales</taxon>
        <taxon>Enterobacteriaceae</taxon>
        <taxon>Buttiauxella</taxon>
    </lineage>
</organism>
<dbReference type="PATRIC" id="fig|1354251.4.peg.935"/>
<feature type="signal peptide" evidence="1">
    <location>
        <begin position="1"/>
        <end position="26"/>
    </location>
</feature>
<protein>
    <recommendedName>
        <fullName evidence="4">Type 1 fimbrial protein</fullName>
    </recommendedName>
</protein>
<dbReference type="Proteomes" id="UP000078410">
    <property type="component" value="Unassembled WGS sequence"/>
</dbReference>
<feature type="chain" id="PRO_5008594466" description="Type 1 fimbrial protein" evidence="1">
    <location>
        <begin position="27"/>
        <end position="105"/>
    </location>
</feature>
<accession>A0A1B7IUG8</accession>